<evidence type="ECO:0000256" key="1">
    <source>
        <dbReference type="ARBA" id="ARBA00022723"/>
    </source>
</evidence>
<proteinExistence type="predicted"/>
<dbReference type="InterPro" id="IPR019787">
    <property type="entry name" value="Znf_PHD-finger"/>
</dbReference>
<dbReference type="GO" id="GO:0042800">
    <property type="term" value="F:histone H3K4 methyltransferase activity"/>
    <property type="evidence" value="ECO:0007669"/>
    <property type="project" value="TreeGrafter"/>
</dbReference>
<dbReference type="GO" id="GO:0035097">
    <property type="term" value="C:histone methyltransferase complex"/>
    <property type="evidence" value="ECO:0007669"/>
    <property type="project" value="TreeGrafter"/>
</dbReference>
<organism evidence="9 10">
    <name type="scientific">Aromia moschata</name>
    <dbReference type="NCBI Taxonomy" id="1265417"/>
    <lineage>
        <taxon>Eukaryota</taxon>
        <taxon>Metazoa</taxon>
        <taxon>Ecdysozoa</taxon>
        <taxon>Arthropoda</taxon>
        <taxon>Hexapoda</taxon>
        <taxon>Insecta</taxon>
        <taxon>Pterygota</taxon>
        <taxon>Neoptera</taxon>
        <taxon>Endopterygota</taxon>
        <taxon>Coleoptera</taxon>
        <taxon>Polyphaga</taxon>
        <taxon>Cucujiformia</taxon>
        <taxon>Chrysomeloidea</taxon>
        <taxon>Cerambycidae</taxon>
        <taxon>Cerambycinae</taxon>
        <taxon>Callichromatini</taxon>
        <taxon>Aromia</taxon>
    </lineage>
</organism>
<evidence type="ECO:0000256" key="2">
    <source>
        <dbReference type="ARBA" id="ARBA00022771"/>
    </source>
</evidence>
<dbReference type="PROSITE" id="PS50016">
    <property type="entry name" value="ZF_PHD_2"/>
    <property type="match status" value="1"/>
</dbReference>
<dbReference type="Proteomes" id="UP001162162">
    <property type="component" value="Unassembled WGS sequence"/>
</dbReference>
<sequence length="331" mass="37673">MQGLDIVFNNTLPPLLWQANIEPKLLINKPQETTTLKQRPVRFKNQKAQTPPNPPAPNSDIRRQKIDLKGPRVKHVCRSASIVLGQPLATFTDVERNVIFKISPLLILKYLMKKCLLTEMLLRARAPERKKNLIEPQSGISIDFWDGYDPENICQNGFCIIGSDQFSISAICFMCGSAGKEAMLYCSICCEPYHPFYLLKCLKCKSCGSQSITKFVGNLALCMMCFKLRNKGNFCPLCQHCYDENECCSKMMECVKCSKWVHAKCESLTEEQYQILSILPESIEYICSSCSKKTSPYWRKAIAIELQSCLNNVLKLLSKNKTARNLLKWSP</sequence>
<evidence type="ECO:0000256" key="6">
    <source>
        <dbReference type="PROSITE-ProRule" id="PRU00146"/>
    </source>
</evidence>
<evidence type="ECO:0000256" key="7">
    <source>
        <dbReference type="SAM" id="MobiDB-lite"/>
    </source>
</evidence>
<name>A0AAV8YCE8_9CUCU</name>
<dbReference type="InterPro" id="IPR011011">
    <property type="entry name" value="Znf_FYVE_PHD"/>
</dbReference>
<keyword evidence="2 6" id="KW-0863">Zinc-finger</keyword>
<dbReference type="InterPro" id="IPR013083">
    <property type="entry name" value="Znf_RING/FYVE/PHD"/>
</dbReference>
<accession>A0AAV8YCE8</accession>
<evidence type="ECO:0000256" key="3">
    <source>
        <dbReference type="ARBA" id="ARBA00022833"/>
    </source>
</evidence>
<dbReference type="GO" id="GO:0045893">
    <property type="term" value="P:positive regulation of DNA-templated transcription"/>
    <property type="evidence" value="ECO:0007669"/>
    <property type="project" value="TreeGrafter"/>
</dbReference>
<feature type="region of interest" description="Disordered" evidence="7">
    <location>
        <begin position="36"/>
        <end position="64"/>
    </location>
</feature>
<dbReference type="SUPFAM" id="SSF57903">
    <property type="entry name" value="FYVE/PHD zinc finger"/>
    <property type="match status" value="1"/>
</dbReference>
<reference evidence="9" key="1">
    <citation type="journal article" date="2023" name="Insect Mol. Biol.">
        <title>Genome sequencing provides insights into the evolution of gene families encoding plant cell wall-degrading enzymes in longhorned beetles.</title>
        <authorList>
            <person name="Shin N.R."/>
            <person name="Okamura Y."/>
            <person name="Kirsch R."/>
            <person name="Pauchet Y."/>
        </authorList>
    </citation>
    <scope>NUCLEOTIDE SEQUENCE</scope>
    <source>
        <strain evidence="9">AMC_N1</strain>
    </source>
</reference>
<dbReference type="CDD" id="cd15508">
    <property type="entry name" value="PHD3_KMT2A_like"/>
    <property type="match status" value="1"/>
</dbReference>
<dbReference type="AlphaFoldDB" id="A0AAV8YCE8"/>
<gene>
    <name evidence="9" type="ORF">NQ318_012889</name>
</gene>
<feature type="domain" description="PHD-type" evidence="8">
    <location>
        <begin position="232"/>
        <end position="293"/>
    </location>
</feature>
<evidence type="ECO:0000313" key="9">
    <source>
        <dbReference type="EMBL" id="KAJ8949141.1"/>
    </source>
</evidence>
<dbReference type="Gene3D" id="3.30.40.10">
    <property type="entry name" value="Zinc/RING finger domain, C3HC4 (zinc finger)"/>
    <property type="match status" value="1"/>
</dbReference>
<dbReference type="PANTHER" id="PTHR45838">
    <property type="entry name" value="HISTONE-LYSINE-N-METHYLTRANSFERASE 2 KMT2 FAMILY MEMBER"/>
    <property type="match status" value="1"/>
</dbReference>
<protein>
    <recommendedName>
        <fullName evidence="8">PHD-type domain-containing protein</fullName>
    </recommendedName>
</protein>
<evidence type="ECO:0000256" key="4">
    <source>
        <dbReference type="ARBA" id="ARBA00023015"/>
    </source>
</evidence>
<dbReference type="GO" id="GO:0008270">
    <property type="term" value="F:zinc ion binding"/>
    <property type="evidence" value="ECO:0007669"/>
    <property type="project" value="UniProtKB-KW"/>
</dbReference>
<keyword evidence="5" id="KW-0804">Transcription</keyword>
<evidence type="ECO:0000256" key="5">
    <source>
        <dbReference type="ARBA" id="ARBA00023163"/>
    </source>
</evidence>
<keyword evidence="10" id="KW-1185">Reference proteome</keyword>
<keyword evidence="4" id="KW-0805">Transcription regulation</keyword>
<dbReference type="PANTHER" id="PTHR45838:SF4">
    <property type="entry name" value="HISTONE-LYSINE N-METHYLTRANSFERASE TRITHORAX"/>
    <property type="match status" value="1"/>
</dbReference>
<dbReference type="EMBL" id="JAPWTK010000123">
    <property type="protein sequence ID" value="KAJ8949141.1"/>
    <property type="molecule type" value="Genomic_DNA"/>
</dbReference>
<keyword evidence="3" id="KW-0862">Zinc</keyword>
<keyword evidence="1" id="KW-0479">Metal-binding</keyword>
<evidence type="ECO:0000313" key="10">
    <source>
        <dbReference type="Proteomes" id="UP001162162"/>
    </source>
</evidence>
<evidence type="ECO:0000259" key="8">
    <source>
        <dbReference type="PROSITE" id="PS50016"/>
    </source>
</evidence>
<comment type="caution">
    <text evidence="9">The sequence shown here is derived from an EMBL/GenBank/DDBJ whole genome shotgun (WGS) entry which is preliminary data.</text>
</comment>